<dbReference type="Proteomes" id="UP000807306">
    <property type="component" value="Unassembled WGS sequence"/>
</dbReference>
<gene>
    <name evidence="1" type="ORF">CPB83DRAFT_859434</name>
</gene>
<proteinExistence type="predicted"/>
<dbReference type="InterPro" id="IPR025533">
    <property type="entry name" value="DUF4419"/>
</dbReference>
<accession>A0A9P6EAP0</accession>
<evidence type="ECO:0000313" key="2">
    <source>
        <dbReference type="Proteomes" id="UP000807306"/>
    </source>
</evidence>
<dbReference type="OrthoDB" id="9978173at2759"/>
<organism evidence="1 2">
    <name type="scientific">Crepidotus variabilis</name>
    <dbReference type="NCBI Taxonomy" id="179855"/>
    <lineage>
        <taxon>Eukaryota</taxon>
        <taxon>Fungi</taxon>
        <taxon>Dikarya</taxon>
        <taxon>Basidiomycota</taxon>
        <taxon>Agaricomycotina</taxon>
        <taxon>Agaricomycetes</taxon>
        <taxon>Agaricomycetidae</taxon>
        <taxon>Agaricales</taxon>
        <taxon>Agaricineae</taxon>
        <taxon>Crepidotaceae</taxon>
        <taxon>Crepidotus</taxon>
    </lineage>
</organism>
<protein>
    <submittedName>
        <fullName evidence="1">Uncharacterized protein</fullName>
    </submittedName>
</protein>
<dbReference type="PANTHER" id="PTHR31252:SF11">
    <property type="entry name" value="DUF4419 DOMAIN-CONTAINING PROTEIN"/>
    <property type="match status" value="1"/>
</dbReference>
<dbReference type="AlphaFoldDB" id="A0A9P6EAP0"/>
<reference evidence="1" key="1">
    <citation type="submission" date="2020-11" db="EMBL/GenBank/DDBJ databases">
        <authorList>
            <consortium name="DOE Joint Genome Institute"/>
            <person name="Ahrendt S."/>
            <person name="Riley R."/>
            <person name="Andreopoulos W."/>
            <person name="Labutti K."/>
            <person name="Pangilinan J."/>
            <person name="Ruiz-Duenas F.J."/>
            <person name="Barrasa J.M."/>
            <person name="Sanchez-Garcia M."/>
            <person name="Camarero S."/>
            <person name="Miyauchi S."/>
            <person name="Serrano A."/>
            <person name="Linde D."/>
            <person name="Babiker R."/>
            <person name="Drula E."/>
            <person name="Ayuso-Fernandez I."/>
            <person name="Pacheco R."/>
            <person name="Padilla G."/>
            <person name="Ferreira P."/>
            <person name="Barriuso J."/>
            <person name="Kellner H."/>
            <person name="Castanera R."/>
            <person name="Alfaro M."/>
            <person name="Ramirez L."/>
            <person name="Pisabarro A.G."/>
            <person name="Kuo A."/>
            <person name="Tritt A."/>
            <person name="Lipzen A."/>
            <person name="He G."/>
            <person name="Yan M."/>
            <person name="Ng V."/>
            <person name="Cullen D."/>
            <person name="Martin F."/>
            <person name="Rosso M.-N."/>
            <person name="Henrissat B."/>
            <person name="Hibbett D."/>
            <person name="Martinez A.T."/>
            <person name="Grigoriev I.V."/>
        </authorList>
    </citation>
    <scope>NUCLEOTIDE SEQUENCE</scope>
    <source>
        <strain evidence="1">CBS 506.95</strain>
    </source>
</reference>
<name>A0A9P6EAP0_9AGAR</name>
<keyword evidence="2" id="KW-1185">Reference proteome</keyword>
<dbReference type="EMBL" id="MU157883">
    <property type="protein sequence ID" value="KAF9525535.1"/>
    <property type="molecule type" value="Genomic_DNA"/>
</dbReference>
<dbReference type="Pfam" id="PF14388">
    <property type="entry name" value="DUF4419"/>
    <property type="match status" value="1"/>
</dbReference>
<evidence type="ECO:0000313" key="1">
    <source>
        <dbReference type="EMBL" id="KAF9525535.1"/>
    </source>
</evidence>
<sequence length="119" mass="13440">MDPSQFSTTTDNDTVICAVIIMATMKSFFSYKAYLLCGLPSVTLLGAKSDWESLVSRIDKLSTFGIQPAAFSKLLMPILSRFVDSFVRAERNTPQDRKFWGRVCHWSRYGSDRLICRAG</sequence>
<comment type="caution">
    <text evidence="1">The sequence shown here is derived from an EMBL/GenBank/DDBJ whole genome shotgun (WGS) entry which is preliminary data.</text>
</comment>
<dbReference type="PANTHER" id="PTHR31252">
    <property type="entry name" value="DUF4419 DOMAIN-CONTAINING PROTEIN"/>
    <property type="match status" value="1"/>
</dbReference>